<evidence type="ECO:0000313" key="2">
    <source>
        <dbReference type="Proteomes" id="UP000054279"/>
    </source>
</evidence>
<dbReference type="OrthoDB" id="432234at2759"/>
<keyword evidence="2" id="KW-1185">Reference proteome</keyword>
<evidence type="ECO:0000313" key="1">
    <source>
        <dbReference type="EMBL" id="KIJ26592.1"/>
    </source>
</evidence>
<feature type="non-terminal residue" evidence="1">
    <location>
        <position position="113"/>
    </location>
</feature>
<dbReference type="HOGENOM" id="CLU_167283_0_0_1"/>
<name>A0A0C9UBV3_SPHS4</name>
<protein>
    <submittedName>
        <fullName evidence="1">Uncharacterized protein</fullName>
    </submittedName>
</protein>
<dbReference type="Proteomes" id="UP000054279">
    <property type="component" value="Unassembled WGS sequence"/>
</dbReference>
<organism evidence="1 2">
    <name type="scientific">Sphaerobolus stellatus (strain SS14)</name>
    <dbReference type="NCBI Taxonomy" id="990650"/>
    <lineage>
        <taxon>Eukaryota</taxon>
        <taxon>Fungi</taxon>
        <taxon>Dikarya</taxon>
        <taxon>Basidiomycota</taxon>
        <taxon>Agaricomycotina</taxon>
        <taxon>Agaricomycetes</taxon>
        <taxon>Phallomycetidae</taxon>
        <taxon>Geastrales</taxon>
        <taxon>Sphaerobolaceae</taxon>
        <taxon>Sphaerobolus</taxon>
    </lineage>
</organism>
<gene>
    <name evidence="1" type="ORF">M422DRAFT_133850</name>
</gene>
<sequence length="113" mass="12372">KSFAHATNQQFHIYYSQDTTGKKAGNIPLTGKVAEAAWNTPVKDAEDLCGCLPLIPEMPVFLTENIATELGLSKGSDGTLISVKYKLNNGKHIAVSVDVDFLTYYNPSQEFPH</sequence>
<dbReference type="EMBL" id="KN837363">
    <property type="protein sequence ID" value="KIJ26592.1"/>
    <property type="molecule type" value="Genomic_DNA"/>
</dbReference>
<proteinExistence type="predicted"/>
<reference evidence="1 2" key="1">
    <citation type="submission" date="2014-06" db="EMBL/GenBank/DDBJ databases">
        <title>Evolutionary Origins and Diversification of the Mycorrhizal Mutualists.</title>
        <authorList>
            <consortium name="DOE Joint Genome Institute"/>
            <consortium name="Mycorrhizal Genomics Consortium"/>
            <person name="Kohler A."/>
            <person name="Kuo A."/>
            <person name="Nagy L.G."/>
            <person name="Floudas D."/>
            <person name="Copeland A."/>
            <person name="Barry K.W."/>
            <person name="Cichocki N."/>
            <person name="Veneault-Fourrey C."/>
            <person name="LaButti K."/>
            <person name="Lindquist E.A."/>
            <person name="Lipzen A."/>
            <person name="Lundell T."/>
            <person name="Morin E."/>
            <person name="Murat C."/>
            <person name="Riley R."/>
            <person name="Ohm R."/>
            <person name="Sun H."/>
            <person name="Tunlid A."/>
            <person name="Henrissat B."/>
            <person name="Grigoriev I.V."/>
            <person name="Hibbett D.S."/>
            <person name="Martin F."/>
        </authorList>
    </citation>
    <scope>NUCLEOTIDE SEQUENCE [LARGE SCALE GENOMIC DNA]</scope>
    <source>
        <strain evidence="1 2">SS14</strain>
    </source>
</reference>
<dbReference type="AlphaFoldDB" id="A0A0C9UBV3"/>
<accession>A0A0C9UBV3</accession>
<feature type="non-terminal residue" evidence="1">
    <location>
        <position position="1"/>
    </location>
</feature>